<proteinExistence type="predicted"/>
<evidence type="ECO:0000313" key="2">
    <source>
        <dbReference type="Proteomes" id="UP000623467"/>
    </source>
</evidence>
<name>A0A8H6XU28_9AGAR</name>
<sequence length="114" mass="13834">MDPPRSSFSWDKVINYSFLAEFDILCDTEDGIQSKPWTRPSYCLAMDKYFKILQAREEIQWLNIEIKHVVTWIRDEDRFLRKKEAEYQDTDPLLAVQISRYCRHRAWSDDNHMQ</sequence>
<protein>
    <submittedName>
        <fullName evidence="1">Uncharacterized protein</fullName>
    </submittedName>
</protein>
<accession>A0A8H6XU28</accession>
<comment type="caution">
    <text evidence="1">The sequence shown here is derived from an EMBL/GenBank/DDBJ whole genome shotgun (WGS) entry which is preliminary data.</text>
</comment>
<evidence type="ECO:0000313" key="1">
    <source>
        <dbReference type="EMBL" id="KAF7346739.1"/>
    </source>
</evidence>
<organism evidence="1 2">
    <name type="scientific">Mycena sanguinolenta</name>
    <dbReference type="NCBI Taxonomy" id="230812"/>
    <lineage>
        <taxon>Eukaryota</taxon>
        <taxon>Fungi</taxon>
        <taxon>Dikarya</taxon>
        <taxon>Basidiomycota</taxon>
        <taxon>Agaricomycotina</taxon>
        <taxon>Agaricomycetes</taxon>
        <taxon>Agaricomycetidae</taxon>
        <taxon>Agaricales</taxon>
        <taxon>Marasmiineae</taxon>
        <taxon>Mycenaceae</taxon>
        <taxon>Mycena</taxon>
    </lineage>
</organism>
<gene>
    <name evidence="1" type="ORF">MSAN_01812200</name>
</gene>
<dbReference type="EMBL" id="JACAZH010000018">
    <property type="protein sequence ID" value="KAF7346739.1"/>
    <property type="molecule type" value="Genomic_DNA"/>
</dbReference>
<dbReference type="AlphaFoldDB" id="A0A8H6XU28"/>
<dbReference type="OrthoDB" id="2676448at2759"/>
<reference evidence="1" key="1">
    <citation type="submission" date="2020-05" db="EMBL/GenBank/DDBJ databases">
        <title>Mycena genomes resolve the evolution of fungal bioluminescence.</title>
        <authorList>
            <person name="Tsai I.J."/>
        </authorList>
    </citation>
    <scope>NUCLEOTIDE SEQUENCE</scope>
    <source>
        <strain evidence="1">160909Yilan</strain>
    </source>
</reference>
<keyword evidence="2" id="KW-1185">Reference proteome</keyword>
<dbReference type="Proteomes" id="UP000623467">
    <property type="component" value="Unassembled WGS sequence"/>
</dbReference>